<evidence type="ECO:0000313" key="3">
    <source>
        <dbReference type="Proteomes" id="UP000314294"/>
    </source>
</evidence>
<accession>A0A4Z2HIP8</accession>
<dbReference type="EMBL" id="SRLO01000234">
    <property type="protein sequence ID" value="TNN65461.1"/>
    <property type="molecule type" value="Genomic_DNA"/>
</dbReference>
<comment type="caution">
    <text evidence="2">The sequence shown here is derived from an EMBL/GenBank/DDBJ whole genome shotgun (WGS) entry which is preliminary data.</text>
</comment>
<feature type="compositionally biased region" description="Gly residues" evidence="1">
    <location>
        <begin position="102"/>
        <end position="113"/>
    </location>
</feature>
<dbReference type="AlphaFoldDB" id="A0A4Z2HIP8"/>
<feature type="compositionally biased region" description="Gly residues" evidence="1">
    <location>
        <begin position="121"/>
        <end position="133"/>
    </location>
</feature>
<keyword evidence="3" id="KW-1185">Reference proteome</keyword>
<name>A0A4Z2HIP8_9TELE</name>
<gene>
    <name evidence="2" type="ORF">EYF80_024280</name>
</gene>
<feature type="region of interest" description="Disordered" evidence="1">
    <location>
        <begin position="96"/>
        <end position="188"/>
    </location>
</feature>
<reference evidence="2 3" key="1">
    <citation type="submission" date="2019-03" db="EMBL/GenBank/DDBJ databases">
        <title>First draft genome of Liparis tanakae, snailfish: a comprehensive survey of snailfish specific genes.</title>
        <authorList>
            <person name="Kim W."/>
            <person name="Song I."/>
            <person name="Jeong J.-H."/>
            <person name="Kim D."/>
            <person name="Kim S."/>
            <person name="Ryu S."/>
            <person name="Song J.Y."/>
            <person name="Lee S.K."/>
        </authorList>
    </citation>
    <scope>NUCLEOTIDE SEQUENCE [LARGE SCALE GENOMIC DNA]</scope>
    <source>
        <tissue evidence="2">Muscle</tissue>
    </source>
</reference>
<protein>
    <submittedName>
        <fullName evidence="2">Uncharacterized protein</fullName>
    </submittedName>
</protein>
<organism evidence="2 3">
    <name type="scientific">Liparis tanakae</name>
    <name type="common">Tanaka's snailfish</name>
    <dbReference type="NCBI Taxonomy" id="230148"/>
    <lineage>
        <taxon>Eukaryota</taxon>
        <taxon>Metazoa</taxon>
        <taxon>Chordata</taxon>
        <taxon>Craniata</taxon>
        <taxon>Vertebrata</taxon>
        <taxon>Euteleostomi</taxon>
        <taxon>Actinopterygii</taxon>
        <taxon>Neopterygii</taxon>
        <taxon>Teleostei</taxon>
        <taxon>Neoteleostei</taxon>
        <taxon>Acanthomorphata</taxon>
        <taxon>Eupercaria</taxon>
        <taxon>Perciformes</taxon>
        <taxon>Cottioidei</taxon>
        <taxon>Cottales</taxon>
        <taxon>Liparidae</taxon>
        <taxon>Liparis</taxon>
    </lineage>
</organism>
<evidence type="ECO:0000313" key="2">
    <source>
        <dbReference type="EMBL" id="TNN65461.1"/>
    </source>
</evidence>
<dbReference type="Proteomes" id="UP000314294">
    <property type="component" value="Unassembled WGS sequence"/>
</dbReference>
<evidence type="ECO:0000256" key="1">
    <source>
        <dbReference type="SAM" id="MobiDB-lite"/>
    </source>
</evidence>
<sequence>MLHHCQMFGRIKCHPINSQAVWALRVSYCKCHVCLHWDWSLLQESKELSGSLSGWACDIIHRGQIGDSCHISPPPKLGRGFIREDGMGGWGAEARRDWERGTGTGRDGDGAGVTGAADGTRGSGVGSGDGSRGTGVSLPTTGPMDRGSAAGPGDLGSAAPTGPGDRGSAAATGPGGRQLKRVTGNPGRRQRRWILGIGGRQRQQVLGIGEVSPFIGPRAAPRLLSSPMVKCIVEADSIQHERGPEVLHVTQHVHTQHVTGNQVIFCPNKKTPNHIATACGARAAHREHTFLLTCQASASRQK</sequence>
<proteinExistence type="predicted"/>